<reference evidence="2 3" key="1">
    <citation type="journal article" date="2016" name="Nat. Commun.">
        <title>Thousands of microbial genomes shed light on interconnected biogeochemical processes in an aquifer system.</title>
        <authorList>
            <person name="Anantharaman K."/>
            <person name="Brown C.T."/>
            <person name="Hug L.A."/>
            <person name="Sharon I."/>
            <person name="Castelle C.J."/>
            <person name="Probst A.J."/>
            <person name="Thomas B.C."/>
            <person name="Singh A."/>
            <person name="Wilkins M.J."/>
            <person name="Karaoz U."/>
            <person name="Brodie E.L."/>
            <person name="Williams K.H."/>
            <person name="Hubbard S.S."/>
            <person name="Banfield J.F."/>
        </authorList>
    </citation>
    <scope>NUCLEOTIDE SEQUENCE [LARGE SCALE GENOMIC DNA]</scope>
</reference>
<keyword evidence="1" id="KW-1133">Transmembrane helix</keyword>
<comment type="caution">
    <text evidence="2">The sequence shown here is derived from an EMBL/GenBank/DDBJ whole genome shotgun (WGS) entry which is preliminary data.</text>
</comment>
<organism evidence="2 3">
    <name type="scientific">candidate division WWE3 bacterium RIFCSPLOWO2_01_FULL_39_13</name>
    <dbReference type="NCBI Taxonomy" id="1802624"/>
    <lineage>
        <taxon>Bacteria</taxon>
        <taxon>Katanobacteria</taxon>
    </lineage>
</organism>
<keyword evidence="1" id="KW-0472">Membrane</keyword>
<evidence type="ECO:0000256" key="1">
    <source>
        <dbReference type="SAM" id="Phobius"/>
    </source>
</evidence>
<accession>A0A1F4V1S0</accession>
<sequence length="183" mass="21149">MSVSAARYKIPILISLVIGLALVALRRETFWFFALMSFLGSIAGVLFLDLEYIVNSYFIDPMSESAVRIKELIGSKNIKGFISYINDAEDTFGEGTVRSILFQIILIVFTFYVITTRSWVFVQGMVLSMSACLLYYQIIEYSRTKTLQRWFWIYNQTPSRTTYSIYLVIIGLALLFQFTLIER</sequence>
<name>A0A1F4V1S0_UNCKA</name>
<gene>
    <name evidence="2" type="ORF">A2982_03135</name>
</gene>
<dbReference type="AlphaFoldDB" id="A0A1F4V1S0"/>
<feature type="transmembrane region" description="Helical" evidence="1">
    <location>
        <begin position="30"/>
        <end position="48"/>
    </location>
</feature>
<feature type="transmembrane region" description="Helical" evidence="1">
    <location>
        <begin position="96"/>
        <end position="114"/>
    </location>
</feature>
<proteinExistence type="predicted"/>
<feature type="transmembrane region" description="Helical" evidence="1">
    <location>
        <begin position="163"/>
        <end position="181"/>
    </location>
</feature>
<dbReference type="EMBL" id="MEVH01000030">
    <property type="protein sequence ID" value="OGC51154.1"/>
    <property type="molecule type" value="Genomic_DNA"/>
</dbReference>
<dbReference type="STRING" id="1802624.A2982_03135"/>
<evidence type="ECO:0000313" key="3">
    <source>
        <dbReference type="Proteomes" id="UP000178771"/>
    </source>
</evidence>
<protein>
    <submittedName>
        <fullName evidence="2">Uncharacterized protein</fullName>
    </submittedName>
</protein>
<evidence type="ECO:0000313" key="2">
    <source>
        <dbReference type="EMBL" id="OGC51154.1"/>
    </source>
</evidence>
<dbReference type="Proteomes" id="UP000178771">
    <property type="component" value="Unassembled WGS sequence"/>
</dbReference>
<feature type="transmembrane region" description="Helical" evidence="1">
    <location>
        <begin position="6"/>
        <end position="25"/>
    </location>
</feature>
<keyword evidence="1" id="KW-0812">Transmembrane</keyword>